<dbReference type="InterPro" id="IPR035437">
    <property type="entry name" value="SNase_OB-fold_sf"/>
</dbReference>
<keyword evidence="1" id="KW-0479">Metal-binding</keyword>
<accession>A0A9R1T5B5</accession>
<feature type="domain" description="Tudor" evidence="4">
    <location>
        <begin position="1269"/>
        <end position="1327"/>
    </location>
</feature>
<evidence type="ECO:0000259" key="3">
    <source>
        <dbReference type="PROSITE" id="PS50119"/>
    </source>
</evidence>
<feature type="region of interest" description="Disordered" evidence="2">
    <location>
        <begin position="1159"/>
        <end position="1193"/>
    </location>
</feature>
<dbReference type="SMART" id="SM00336">
    <property type="entry name" value="BBOX"/>
    <property type="match status" value="2"/>
</dbReference>
<sequence>MSIVQKKPRRTIVNRQAFHDHEHGCIDVKIKNICCIFCKRTFAIRDYELGKRVMPLTRSCGHAICDTCSKVRTHEACVICKDTPPEVASNQIAEPPLNVYAMGLLNIHRSKPRYSNEPRMNFEKSLRTKAQQTIVAERCHECGEVAMVKCVQCKHIYCKSCFGKVHVFKTNKDHTMASLDAGLAGLVVLPIFCDEHKDQKFKLWCENCEEPSCQECGFEIHRAHTVVKLKEKNRQLLEEFKEAYKNVAETFLYTRNSRRRLGESLEVPLETESIANVEAQINQHFLHLHGVLQNIEGKIIESVRAQSHLQERNLQEIDMQLKETEKDLEAGILVATSVKQHFDSVHLADVIEKLVALAESPCYLAQNPLKSNINIQFHSKLVDIVPCLEKHCRLDMEAIPLSAQLLPRSHLPVDNLPDLSNEASNIPDLFLNSDFAQTIASQSAMSLSSLESSSTPPTTETLLAPTLPQDTTSRKTYYDVYVTHIESPSHFFIRHASRNVHWATVQEKLKNYEHAEIPEEIKIRKVYAINTGDCWQRASIIGSISDEEKNIKTYDVQFIDTGAQMKGIIKENIRELEGSLIEIEQLAEKHSLYDIKPKGKTTWDPAAREAMLEVVKYADGSTLIMRQYEDSDDGIDILCPNKKKWYSQSIRDHLVFLDLGVYENHKKLYSINPQSIAMLHNDGFELDIITFVTLTEACDPDANPNCMYVRKASYTDSTFAKMMNDLQRDYDRNKHTRGKVYTPEIGLICAARSSARKWYRAVIVDTPGRQQVEVFYVDFGFKDIIEYKYLRQLDTEFMKAATRAIKVSLKDVVPVNGKWSPEAMVHLRGWMQEYVKLIAYGKTDDCWLVSLIDVQNNENLNARLVTMGFAESTGPASRPRPLKRIPELLCSPESTMMKQRRQKSKWKKLKKRQESSSEASTKDAPMIKDIKEDDPWKVHVKPLRVVSPDEIYVSPYDIEASKRYTEMNKILQKTYRTCKASKDRAWSVGNVCVISLKTSNVYRRAQIMEIRSPEEVSVYLLDVGETLVIHLQDIQPLFEKFNDFPANVFRVKLGGIYPPGGSTHWPTSSCSKLAEIVEENQGSRFFISKISEDEGPMVVDFFVEEIKSVGALDPAVREINLINWKLVDAGLALPIRNFSGTKVKILGVDVEKELVIGDKNPVVEEGSDGKETSDNDTDDSGTIRDYESDTSDVPVEEPNIYCVQLKEGLPSWLPPEKISEDQFTGLGQFVDWQAFVYLQTPEQDLKLKEINKIMQEFYSQDGDVTTIDDWSNGDLCIAQMHQFKTWHRAQIRGKKNNHCVVCFIDYGNIEWVQPKYLRKKLMFEDVPTLIHKCKISKMRPTHAYQQWTKLDLDRLHLILVDRKWRVNIVDKLPQYLEVVVAHPSWPYDNVVDIMRKLYGIEVTNNDSSDSSELGVVIEEEHAENDNGEMLMSEIDLDAQYLSDSPEDASISYDEAVSAYHEKVVRDMFDNCVEIYPSITLPDGVPMFYGALGEVSSERATTVWVHPAATPGCEFLTVIAQIYNKLMKEIEKEAEHQPLLEGIEPGVPCCAIYEADSTWYRGRVLSIMNDGESTFVQVVFVDWGNSEWLKPTDLRVPKDEWLRVPATVIKCYLHELRVGENNSMARKWLKKFATSKDHPLTITVEARIEAELSVKIFVDTECEKLLYQSLLDNGMLKKDPKKILEE</sequence>
<dbReference type="Gene3D" id="2.30.30.140">
    <property type="match status" value="5"/>
</dbReference>
<protein>
    <submittedName>
        <fullName evidence="6">RING finger protein 17 isoform X1</fullName>
    </submittedName>
</protein>
<feature type="domain" description="Tudor" evidence="4">
    <location>
        <begin position="985"/>
        <end position="1044"/>
    </location>
</feature>
<name>A0A9R1T5B5_9HYME</name>
<dbReference type="SMART" id="SM00333">
    <property type="entry name" value="TUDOR"/>
    <property type="match status" value="5"/>
</dbReference>
<dbReference type="Pfam" id="PF00643">
    <property type="entry name" value="zf-B_box"/>
    <property type="match status" value="1"/>
</dbReference>
<evidence type="ECO:0000256" key="1">
    <source>
        <dbReference type="PROSITE-ProRule" id="PRU00024"/>
    </source>
</evidence>
<reference evidence="6" key="1">
    <citation type="submission" date="2025-08" db="UniProtKB">
        <authorList>
            <consortium name="RefSeq"/>
        </authorList>
    </citation>
    <scope>IDENTIFICATION</scope>
    <source>
        <strain evidence="6">USDA-PBARC FA_bdor</strain>
        <tissue evidence="6">Whole organism</tissue>
    </source>
</reference>
<dbReference type="PANTHER" id="PTHR16442:SF1">
    <property type="entry name" value="RING FINGER PROTEIN 17"/>
    <property type="match status" value="1"/>
</dbReference>
<evidence type="ECO:0000256" key="2">
    <source>
        <dbReference type="SAM" id="MobiDB-lite"/>
    </source>
</evidence>
<dbReference type="PROSITE" id="PS50119">
    <property type="entry name" value="ZF_BBOX"/>
    <property type="match status" value="1"/>
</dbReference>
<dbReference type="InterPro" id="IPR002999">
    <property type="entry name" value="Tudor"/>
</dbReference>
<gene>
    <name evidence="6" type="primary">qin</name>
</gene>
<dbReference type="CTD" id="42236"/>
<evidence type="ECO:0000313" key="6">
    <source>
        <dbReference type="RefSeq" id="XP_011303115.1"/>
    </source>
</evidence>
<dbReference type="Proteomes" id="UP000694866">
    <property type="component" value="Unplaced"/>
</dbReference>
<dbReference type="GO" id="GO:0005737">
    <property type="term" value="C:cytoplasm"/>
    <property type="evidence" value="ECO:0007669"/>
    <property type="project" value="UniProtKB-ARBA"/>
</dbReference>
<feature type="domain" description="Tudor" evidence="4">
    <location>
        <begin position="742"/>
        <end position="800"/>
    </location>
</feature>
<keyword evidence="5" id="KW-1185">Reference proteome</keyword>
<dbReference type="InterPro" id="IPR000315">
    <property type="entry name" value="Znf_B-box"/>
</dbReference>
<dbReference type="PROSITE" id="PS50304">
    <property type="entry name" value="TUDOR"/>
    <property type="match status" value="4"/>
</dbReference>
<evidence type="ECO:0000259" key="4">
    <source>
        <dbReference type="PROSITE" id="PS50304"/>
    </source>
</evidence>
<dbReference type="Gene3D" id="2.40.50.90">
    <property type="match status" value="4"/>
</dbReference>
<dbReference type="GO" id="GO:0008270">
    <property type="term" value="F:zinc ion binding"/>
    <property type="evidence" value="ECO:0007669"/>
    <property type="project" value="UniProtKB-KW"/>
</dbReference>
<keyword evidence="1" id="KW-0863">Zinc-finger</keyword>
<dbReference type="SUPFAM" id="SSF63748">
    <property type="entry name" value="Tudor/PWWP/MBT"/>
    <property type="match status" value="4"/>
</dbReference>
<dbReference type="OrthoDB" id="5800423at2759"/>
<dbReference type="CDD" id="cd19757">
    <property type="entry name" value="Bbox1"/>
    <property type="match status" value="1"/>
</dbReference>
<feature type="region of interest" description="Disordered" evidence="2">
    <location>
        <begin position="893"/>
        <end position="924"/>
    </location>
</feature>
<proteinExistence type="predicted"/>
<feature type="domain" description="Tudor" evidence="4">
    <location>
        <begin position="1541"/>
        <end position="1603"/>
    </location>
</feature>
<dbReference type="KEGG" id="fas:105266557"/>
<dbReference type="GeneID" id="105266557"/>
<dbReference type="Gene3D" id="3.30.160.60">
    <property type="entry name" value="Classic Zinc Finger"/>
    <property type="match status" value="1"/>
</dbReference>
<dbReference type="RefSeq" id="XP_011303115.1">
    <property type="nucleotide sequence ID" value="XM_011304813.1"/>
</dbReference>
<organism evidence="5 6">
    <name type="scientific">Fopius arisanus</name>
    <dbReference type="NCBI Taxonomy" id="64838"/>
    <lineage>
        <taxon>Eukaryota</taxon>
        <taxon>Metazoa</taxon>
        <taxon>Ecdysozoa</taxon>
        <taxon>Arthropoda</taxon>
        <taxon>Hexapoda</taxon>
        <taxon>Insecta</taxon>
        <taxon>Pterygota</taxon>
        <taxon>Neoptera</taxon>
        <taxon>Endopterygota</taxon>
        <taxon>Hymenoptera</taxon>
        <taxon>Apocrita</taxon>
        <taxon>Ichneumonoidea</taxon>
        <taxon>Braconidae</taxon>
        <taxon>Opiinae</taxon>
        <taxon>Fopius</taxon>
    </lineage>
</organism>
<dbReference type="Pfam" id="PF00567">
    <property type="entry name" value="TUDOR"/>
    <property type="match status" value="5"/>
</dbReference>
<keyword evidence="1" id="KW-0862">Zinc</keyword>
<dbReference type="SUPFAM" id="SSF57845">
    <property type="entry name" value="B-box zinc-binding domain"/>
    <property type="match status" value="1"/>
</dbReference>
<feature type="compositionally biased region" description="Basic residues" evidence="2">
    <location>
        <begin position="898"/>
        <end position="911"/>
    </location>
</feature>
<evidence type="ECO:0000313" key="5">
    <source>
        <dbReference type="Proteomes" id="UP000694866"/>
    </source>
</evidence>
<feature type="domain" description="B box-type" evidence="3">
    <location>
        <begin position="191"/>
        <end position="229"/>
    </location>
</feature>
<dbReference type="PANTHER" id="PTHR16442">
    <property type="entry name" value="RING FINGER PROTEIN 17"/>
    <property type="match status" value="1"/>
</dbReference>
<dbReference type="CDD" id="cd20379">
    <property type="entry name" value="Tudor_dTUD-like"/>
    <property type="match status" value="2"/>
</dbReference>